<gene>
    <name evidence="3" type="ORF">NP048_02130</name>
</gene>
<dbReference type="EMBL" id="CP101987">
    <property type="protein sequence ID" value="UUI72289.1"/>
    <property type="molecule type" value="Genomic_DNA"/>
</dbReference>
<proteinExistence type="predicted"/>
<evidence type="ECO:0000256" key="1">
    <source>
        <dbReference type="SAM" id="MobiDB-lite"/>
    </source>
</evidence>
<name>A0ABY5KP86_9CELL</name>
<dbReference type="Proteomes" id="UP001316384">
    <property type="component" value="Chromosome"/>
</dbReference>
<accession>A0ABY5KP86</accession>
<evidence type="ECO:0000313" key="4">
    <source>
        <dbReference type="Proteomes" id="UP001316384"/>
    </source>
</evidence>
<keyword evidence="2" id="KW-0732">Signal</keyword>
<sequence>MPKLNVQRCAATVVVSAVLASGALTACSGSTAGSTASQVGPETQSPTADAPASPGPTVTAGEPVAPGQELPAGVTAFTLADGSSVAVVQDQPLPEAVVAQLVADANTASAAAVANPKRVLGYIASQENADALKAAAAAATGKSIVVLFPIFATMPGEPEGTPARVVWATTMTGSTSYPAAGTTEAEGRTAAEALVAAQADPARWAILTLSA</sequence>
<protein>
    <recommendedName>
        <fullName evidence="5">Lipoprotein</fullName>
    </recommendedName>
</protein>
<feature type="signal peptide" evidence="2">
    <location>
        <begin position="1"/>
        <end position="26"/>
    </location>
</feature>
<evidence type="ECO:0000313" key="3">
    <source>
        <dbReference type="EMBL" id="UUI72289.1"/>
    </source>
</evidence>
<evidence type="ECO:0000256" key="2">
    <source>
        <dbReference type="SAM" id="SignalP"/>
    </source>
</evidence>
<dbReference type="PROSITE" id="PS51257">
    <property type="entry name" value="PROKAR_LIPOPROTEIN"/>
    <property type="match status" value="1"/>
</dbReference>
<feature type="chain" id="PRO_5046093517" description="Lipoprotein" evidence="2">
    <location>
        <begin position="27"/>
        <end position="211"/>
    </location>
</feature>
<feature type="compositionally biased region" description="Polar residues" evidence="1">
    <location>
        <begin position="38"/>
        <end position="47"/>
    </location>
</feature>
<reference evidence="3 4" key="1">
    <citation type="submission" date="2022-07" db="EMBL/GenBank/DDBJ databases">
        <title>Novel species in genus cellulomonas.</title>
        <authorList>
            <person name="Ye L."/>
        </authorList>
    </citation>
    <scope>NUCLEOTIDE SEQUENCE [LARGE SCALE GENOMIC DNA]</scope>
    <source>
        <strain evidence="4">zg-B89</strain>
    </source>
</reference>
<evidence type="ECO:0008006" key="5">
    <source>
        <dbReference type="Google" id="ProtNLM"/>
    </source>
</evidence>
<keyword evidence="4" id="KW-1185">Reference proteome</keyword>
<feature type="region of interest" description="Disordered" evidence="1">
    <location>
        <begin position="29"/>
        <end position="67"/>
    </location>
</feature>
<organism evidence="3 4">
    <name type="scientific">Cellulomonas xiejunii</name>
    <dbReference type="NCBI Taxonomy" id="2968083"/>
    <lineage>
        <taxon>Bacteria</taxon>
        <taxon>Bacillati</taxon>
        <taxon>Actinomycetota</taxon>
        <taxon>Actinomycetes</taxon>
        <taxon>Micrococcales</taxon>
        <taxon>Cellulomonadaceae</taxon>
        <taxon>Cellulomonas</taxon>
    </lineage>
</organism>
<dbReference type="RefSeq" id="WP_227577852.1">
    <property type="nucleotide sequence ID" value="NZ_CP101987.1"/>
</dbReference>